<keyword evidence="1" id="KW-1133">Transmembrane helix</keyword>
<reference evidence="3" key="1">
    <citation type="submission" date="2021-02" db="EMBL/GenBank/DDBJ databases">
        <authorList>
            <person name="Nowell W R."/>
        </authorList>
    </citation>
    <scope>NUCLEOTIDE SEQUENCE</scope>
</reference>
<proteinExistence type="predicted"/>
<dbReference type="EMBL" id="CAJNYD010000073">
    <property type="protein sequence ID" value="CAF3209798.1"/>
    <property type="molecule type" value="Genomic_DNA"/>
</dbReference>
<organism evidence="3 4">
    <name type="scientific">Rotaria socialis</name>
    <dbReference type="NCBI Taxonomy" id="392032"/>
    <lineage>
        <taxon>Eukaryota</taxon>
        <taxon>Metazoa</taxon>
        <taxon>Spiralia</taxon>
        <taxon>Gnathifera</taxon>
        <taxon>Rotifera</taxon>
        <taxon>Eurotatoria</taxon>
        <taxon>Bdelloidea</taxon>
        <taxon>Philodinida</taxon>
        <taxon>Philodinidae</taxon>
        <taxon>Rotaria</taxon>
    </lineage>
</organism>
<evidence type="ECO:0000313" key="4">
    <source>
        <dbReference type="Proteomes" id="UP000663833"/>
    </source>
</evidence>
<protein>
    <submittedName>
        <fullName evidence="3">Uncharacterized protein</fullName>
    </submittedName>
</protein>
<comment type="caution">
    <text evidence="3">The sequence shown here is derived from an EMBL/GenBank/DDBJ whole genome shotgun (WGS) entry which is preliminary data.</text>
</comment>
<evidence type="ECO:0000256" key="2">
    <source>
        <dbReference type="SAM" id="SignalP"/>
    </source>
</evidence>
<dbReference type="Proteomes" id="UP000663833">
    <property type="component" value="Unassembled WGS sequence"/>
</dbReference>
<feature type="signal peptide" evidence="2">
    <location>
        <begin position="1"/>
        <end position="21"/>
    </location>
</feature>
<accession>A0A817QUU5</accession>
<feature type="chain" id="PRO_5032293777" evidence="2">
    <location>
        <begin position="22"/>
        <end position="179"/>
    </location>
</feature>
<keyword evidence="1" id="KW-0812">Transmembrane</keyword>
<sequence>MEHILIMLVLILIATTQIILANPIDNDIFSITSDLSFETMNGTATINSILSSQSSDNTLATNPIFESASYDDMSTANSIPVSQLQDAIFIASSTSESESSEDIDAASSAIATQSVNNKNTIGDTYNQATDVSVQPLAGRNFPVFPLMIVGCAFIGLVGVLVGITIVRKKNESTKSAPST</sequence>
<keyword evidence="1" id="KW-0472">Membrane</keyword>
<name>A0A817QUU5_9BILA</name>
<evidence type="ECO:0000256" key="1">
    <source>
        <dbReference type="SAM" id="Phobius"/>
    </source>
</evidence>
<dbReference type="AlphaFoldDB" id="A0A817QUU5"/>
<gene>
    <name evidence="3" type="ORF">LUA448_LOCUS2704</name>
</gene>
<keyword evidence="2" id="KW-0732">Signal</keyword>
<feature type="transmembrane region" description="Helical" evidence="1">
    <location>
        <begin position="143"/>
        <end position="166"/>
    </location>
</feature>
<evidence type="ECO:0000313" key="3">
    <source>
        <dbReference type="EMBL" id="CAF3209798.1"/>
    </source>
</evidence>